<accession>A0A830GUL9</accession>
<feature type="transmembrane region" description="Helical" evidence="1">
    <location>
        <begin position="12"/>
        <end position="34"/>
    </location>
</feature>
<evidence type="ECO:0000256" key="1">
    <source>
        <dbReference type="SAM" id="Phobius"/>
    </source>
</evidence>
<keyword evidence="1" id="KW-0472">Membrane</keyword>
<reference evidence="2" key="2">
    <citation type="submission" date="2020-09" db="EMBL/GenBank/DDBJ databases">
        <authorList>
            <person name="Sun Q."/>
            <person name="Ohkuma M."/>
        </authorList>
    </citation>
    <scope>NUCLEOTIDE SEQUENCE</scope>
    <source>
        <strain evidence="2">JCM 10088</strain>
    </source>
</reference>
<dbReference type="EMBL" id="BMNL01000002">
    <property type="protein sequence ID" value="GGP20565.1"/>
    <property type="molecule type" value="Genomic_DNA"/>
</dbReference>
<keyword evidence="3" id="KW-1185">Reference proteome</keyword>
<dbReference type="Proteomes" id="UP000610960">
    <property type="component" value="Unassembled WGS sequence"/>
</dbReference>
<dbReference type="RefSeq" id="WP_188596244.1">
    <property type="nucleotide sequence ID" value="NZ_BMNL01000002.1"/>
</dbReference>
<gene>
    <name evidence="2" type="ORF">GCM10007981_09160</name>
</gene>
<dbReference type="OrthoDB" id="37117at2157"/>
<organism evidence="2 3">
    <name type="scientific">Thermocladium modestius</name>
    <dbReference type="NCBI Taxonomy" id="62609"/>
    <lineage>
        <taxon>Archaea</taxon>
        <taxon>Thermoproteota</taxon>
        <taxon>Thermoprotei</taxon>
        <taxon>Thermoproteales</taxon>
        <taxon>Thermoproteaceae</taxon>
        <taxon>Thermocladium</taxon>
    </lineage>
</organism>
<keyword evidence="1" id="KW-0812">Transmembrane</keyword>
<name>A0A830GUL9_9CREN</name>
<dbReference type="InterPro" id="IPR036259">
    <property type="entry name" value="MFS_trans_sf"/>
</dbReference>
<feature type="transmembrane region" description="Helical" evidence="1">
    <location>
        <begin position="40"/>
        <end position="60"/>
    </location>
</feature>
<feature type="transmembrane region" description="Helical" evidence="1">
    <location>
        <begin position="153"/>
        <end position="174"/>
    </location>
</feature>
<dbReference type="SUPFAM" id="SSF103473">
    <property type="entry name" value="MFS general substrate transporter"/>
    <property type="match status" value="1"/>
</dbReference>
<sequence>MRRDELAIAVSWTLWGVGYYTYYPFLSIFLVKFMPETQLGLFYTILTAAAVPIPILGAVLGKVIGIKRTMTLGMTLSGLGLMTLGFANSMTSALFSLVLYYLFFLSLPHFYAYMSSMGRGTIARIWGISILPSIIMPTIGGYVATALSLKMDFLLSGAAVLISAAPLITINDIASNHNESSKTSSLIPFLVILPIALASPYVYLVDKIIYKLSYSSIGIIATIAELMGMISALIGSRIKRNSFLAVNIGLFSLIGLLSINYIFAVFYGFWESIIPLSLEGVKASSPRDYAVINSMQQLGWLSGYISSAVLNEPIVAVQASSLISILIAVLVYIYGKEDASP</sequence>
<evidence type="ECO:0000313" key="2">
    <source>
        <dbReference type="EMBL" id="GGP20565.1"/>
    </source>
</evidence>
<feature type="transmembrane region" description="Helical" evidence="1">
    <location>
        <begin position="248"/>
        <end position="270"/>
    </location>
</feature>
<feature type="transmembrane region" description="Helical" evidence="1">
    <location>
        <begin position="125"/>
        <end position="147"/>
    </location>
</feature>
<feature type="transmembrane region" description="Helical" evidence="1">
    <location>
        <begin position="69"/>
        <end position="87"/>
    </location>
</feature>
<evidence type="ECO:0008006" key="4">
    <source>
        <dbReference type="Google" id="ProtNLM"/>
    </source>
</evidence>
<protein>
    <recommendedName>
        <fullName evidence="4">MFS transporter</fullName>
    </recommendedName>
</protein>
<keyword evidence="1" id="KW-1133">Transmembrane helix</keyword>
<evidence type="ECO:0000313" key="3">
    <source>
        <dbReference type="Proteomes" id="UP000610960"/>
    </source>
</evidence>
<feature type="transmembrane region" description="Helical" evidence="1">
    <location>
        <begin position="93"/>
        <end position="113"/>
    </location>
</feature>
<feature type="transmembrane region" description="Helical" evidence="1">
    <location>
        <begin position="186"/>
        <end position="204"/>
    </location>
</feature>
<dbReference type="Gene3D" id="1.20.1250.20">
    <property type="entry name" value="MFS general substrate transporter like domains"/>
    <property type="match status" value="1"/>
</dbReference>
<comment type="caution">
    <text evidence="2">The sequence shown here is derived from an EMBL/GenBank/DDBJ whole genome shotgun (WGS) entry which is preliminary data.</text>
</comment>
<proteinExistence type="predicted"/>
<reference evidence="2" key="1">
    <citation type="journal article" date="2014" name="Int. J. Syst. Evol. Microbiol.">
        <title>Complete genome sequence of Corynebacterium casei LMG S-19264T (=DSM 44701T), isolated from a smear-ripened cheese.</title>
        <authorList>
            <consortium name="US DOE Joint Genome Institute (JGI-PGF)"/>
            <person name="Walter F."/>
            <person name="Albersmeier A."/>
            <person name="Kalinowski J."/>
            <person name="Ruckert C."/>
        </authorList>
    </citation>
    <scope>NUCLEOTIDE SEQUENCE</scope>
    <source>
        <strain evidence="2">JCM 10088</strain>
    </source>
</reference>
<feature type="transmembrane region" description="Helical" evidence="1">
    <location>
        <begin position="314"/>
        <end position="335"/>
    </location>
</feature>
<dbReference type="AlphaFoldDB" id="A0A830GUL9"/>
<feature type="transmembrane region" description="Helical" evidence="1">
    <location>
        <begin position="216"/>
        <end position="236"/>
    </location>
</feature>